<dbReference type="EMBL" id="QUTC01005779">
    <property type="protein sequence ID" value="RHY55852.1"/>
    <property type="molecule type" value="Genomic_DNA"/>
</dbReference>
<dbReference type="Gene3D" id="1.25.40.20">
    <property type="entry name" value="Ankyrin repeat-containing domain"/>
    <property type="match status" value="2"/>
</dbReference>
<dbReference type="GO" id="GO:0005634">
    <property type="term" value="C:nucleus"/>
    <property type="evidence" value="ECO:0007669"/>
    <property type="project" value="TreeGrafter"/>
</dbReference>
<sequence length="212" mass="22402">MGTSASKQLFDSAGSNDVVKLRSLIKEGIDVNMTAGPEGITALHAAAEKGHQRTVALLLENGAEVDRKTADRCTPLYYAAKKGHVEVAQFLIDSTAALEASSIDGTTPLMIAAQKGRPVMVEVLIDRGANVEACRKLGITPLAVAAIEGHLEVVKHLLANAHASFTSTSQDGSTQIVNAAAQTYSDVADAIAELENPDKQLTMDKVKKAFMF</sequence>
<proteinExistence type="predicted"/>
<organism evidence="4 6">
    <name type="scientific">Aphanomyces astaci</name>
    <name type="common">Crayfish plague agent</name>
    <dbReference type="NCBI Taxonomy" id="112090"/>
    <lineage>
        <taxon>Eukaryota</taxon>
        <taxon>Sar</taxon>
        <taxon>Stramenopiles</taxon>
        <taxon>Oomycota</taxon>
        <taxon>Saprolegniomycetes</taxon>
        <taxon>Saprolegniales</taxon>
        <taxon>Verrucalvaceae</taxon>
        <taxon>Aphanomyces</taxon>
    </lineage>
</organism>
<feature type="repeat" description="ANK" evidence="3">
    <location>
        <begin position="137"/>
        <end position="158"/>
    </location>
</feature>
<dbReference type="SUPFAM" id="SSF48403">
    <property type="entry name" value="Ankyrin repeat"/>
    <property type="match status" value="1"/>
</dbReference>
<dbReference type="Proteomes" id="UP000265716">
    <property type="component" value="Unassembled WGS sequence"/>
</dbReference>
<evidence type="ECO:0000313" key="4">
    <source>
        <dbReference type="EMBL" id="RHY55852.1"/>
    </source>
</evidence>
<reference evidence="6 7" key="1">
    <citation type="submission" date="2018-08" db="EMBL/GenBank/DDBJ databases">
        <title>Aphanomyces genome sequencing and annotation.</title>
        <authorList>
            <person name="Minardi D."/>
            <person name="Oidtmann B."/>
            <person name="Van Der Giezen M."/>
            <person name="Studholme D.J."/>
        </authorList>
    </citation>
    <scope>NUCLEOTIDE SEQUENCE [LARGE SCALE GENOMIC DNA]</scope>
    <source>
        <strain evidence="4 6">SA</strain>
        <strain evidence="5 7">Si</strain>
    </source>
</reference>
<dbReference type="Pfam" id="PF12796">
    <property type="entry name" value="Ank_2"/>
    <property type="match status" value="2"/>
</dbReference>
<feature type="repeat" description="ANK" evidence="3">
    <location>
        <begin position="71"/>
        <end position="103"/>
    </location>
</feature>
<feature type="repeat" description="ANK" evidence="3">
    <location>
        <begin position="38"/>
        <end position="70"/>
    </location>
</feature>
<accession>A0A397D4E2</accession>
<dbReference type="InterPro" id="IPR050745">
    <property type="entry name" value="Multifunctional_regulatory"/>
</dbReference>
<dbReference type="Proteomes" id="UP000283543">
    <property type="component" value="Unassembled WGS sequence"/>
</dbReference>
<evidence type="ECO:0000313" key="7">
    <source>
        <dbReference type="Proteomes" id="UP000283543"/>
    </source>
</evidence>
<evidence type="ECO:0000256" key="3">
    <source>
        <dbReference type="PROSITE-ProRule" id="PRU00023"/>
    </source>
</evidence>
<keyword evidence="1" id="KW-0677">Repeat</keyword>
<dbReference type="VEuPathDB" id="FungiDB:H257_00604"/>
<dbReference type="PANTHER" id="PTHR24189">
    <property type="entry name" value="MYOTROPHIN"/>
    <property type="match status" value="1"/>
</dbReference>
<dbReference type="SMART" id="SM00248">
    <property type="entry name" value="ANK"/>
    <property type="match status" value="4"/>
</dbReference>
<evidence type="ECO:0000313" key="6">
    <source>
        <dbReference type="Proteomes" id="UP000265716"/>
    </source>
</evidence>
<dbReference type="InterPro" id="IPR002110">
    <property type="entry name" value="Ankyrin_rpt"/>
</dbReference>
<comment type="caution">
    <text evidence="4">The sequence shown here is derived from an EMBL/GenBank/DDBJ whole genome shotgun (WGS) entry which is preliminary data.</text>
</comment>
<dbReference type="AlphaFoldDB" id="A0A397D4E2"/>
<evidence type="ECO:0000256" key="2">
    <source>
        <dbReference type="ARBA" id="ARBA00023043"/>
    </source>
</evidence>
<name>A0A397D4E2_APHAT</name>
<dbReference type="PRINTS" id="PR01415">
    <property type="entry name" value="ANKYRIN"/>
</dbReference>
<dbReference type="InterPro" id="IPR036770">
    <property type="entry name" value="Ankyrin_rpt-contain_sf"/>
</dbReference>
<keyword evidence="2 3" id="KW-0040">ANK repeat</keyword>
<dbReference type="PANTHER" id="PTHR24189:SF50">
    <property type="entry name" value="ANKYRIN REPEAT AND SOCS BOX PROTEIN 2"/>
    <property type="match status" value="1"/>
</dbReference>
<dbReference type="PROSITE" id="PS50297">
    <property type="entry name" value="ANK_REP_REGION"/>
    <property type="match status" value="4"/>
</dbReference>
<evidence type="ECO:0000313" key="5">
    <source>
        <dbReference type="EMBL" id="RHY66694.1"/>
    </source>
</evidence>
<dbReference type="EMBL" id="QUTB01003668">
    <property type="protein sequence ID" value="RHY66694.1"/>
    <property type="molecule type" value="Genomic_DNA"/>
</dbReference>
<evidence type="ECO:0000256" key="1">
    <source>
        <dbReference type="ARBA" id="ARBA00022737"/>
    </source>
</evidence>
<protein>
    <submittedName>
        <fullName evidence="4">Uncharacterized protein</fullName>
    </submittedName>
</protein>
<gene>
    <name evidence="5" type="ORF">DYB34_001990</name>
    <name evidence="4" type="ORF">DYB38_002156</name>
</gene>
<feature type="repeat" description="ANK" evidence="3">
    <location>
        <begin position="104"/>
        <end position="136"/>
    </location>
</feature>
<dbReference type="GO" id="GO:0005737">
    <property type="term" value="C:cytoplasm"/>
    <property type="evidence" value="ECO:0007669"/>
    <property type="project" value="TreeGrafter"/>
</dbReference>
<dbReference type="PROSITE" id="PS50088">
    <property type="entry name" value="ANK_REPEAT"/>
    <property type="match status" value="4"/>
</dbReference>